<evidence type="ECO:0000313" key="3">
    <source>
        <dbReference type="Proteomes" id="UP000509750"/>
    </source>
</evidence>
<gene>
    <name evidence="2" type="ORF">HUG10_01750</name>
</gene>
<keyword evidence="3" id="KW-1185">Reference proteome</keyword>
<evidence type="ECO:0000313" key="2">
    <source>
        <dbReference type="EMBL" id="QLG26342.1"/>
    </source>
</evidence>
<dbReference type="GeneID" id="56027517"/>
<reference evidence="2 3" key="1">
    <citation type="submission" date="2020-07" db="EMBL/GenBank/DDBJ databases">
        <title>Gai3-2, isolated from salt lake.</title>
        <authorList>
            <person name="Cui H."/>
            <person name="Shi X."/>
        </authorList>
    </citation>
    <scope>NUCLEOTIDE SEQUENCE [LARGE SCALE GENOMIC DNA]</scope>
    <source>
        <strain evidence="2 3">Gai3-2</strain>
    </source>
</reference>
<dbReference type="InterPro" id="IPR055935">
    <property type="entry name" value="DUF7513"/>
</dbReference>
<dbReference type="OrthoDB" id="198699at2157"/>
<sequence length="88" mass="9637">MSRLSAFLEGWSFRTNKPTYSAGEEITAFVTGYENGAGIVRIGDTIIRLDAVTPDLVDTKIRLRIEEFDENDHVGTATLLEELGGGAF</sequence>
<dbReference type="EMBL" id="CP058529">
    <property type="protein sequence ID" value="QLG26342.1"/>
    <property type="molecule type" value="Genomic_DNA"/>
</dbReference>
<dbReference type="Pfam" id="PF24353">
    <property type="entry name" value="DUF7513"/>
    <property type="match status" value="1"/>
</dbReference>
<accession>A0A7D5KKR6</accession>
<feature type="domain" description="DUF7513" evidence="1">
    <location>
        <begin position="1"/>
        <end position="81"/>
    </location>
</feature>
<dbReference type="KEGG" id="halg:HUG10_01750"/>
<evidence type="ECO:0000259" key="1">
    <source>
        <dbReference type="Pfam" id="PF24353"/>
    </source>
</evidence>
<dbReference type="RefSeq" id="WP_179167917.1">
    <property type="nucleotide sequence ID" value="NZ_CP058529.1"/>
</dbReference>
<dbReference type="AlphaFoldDB" id="A0A7D5KKR6"/>
<protein>
    <recommendedName>
        <fullName evidence="1">DUF7513 domain-containing protein</fullName>
    </recommendedName>
</protein>
<proteinExistence type="predicted"/>
<dbReference type="Proteomes" id="UP000509750">
    <property type="component" value="Chromosome"/>
</dbReference>
<organism evidence="2 3">
    <name type="scientific">Halorarum halophilum</name>
    <dbReference type="NCBI Taxonomy" id="2743090"/>
    <lineage>
        <taxon>Archaea</taxon>
        <taxon>Methanobacteriati</taxon>
        <taxon>Methanobacteriota</taxon>
        <taxon>Stenosarchaea group</taxon>
        <taxon>Halobacteria</taxon>
        <taxon>Halobacteriales</taxon>
        <taxon>Haloferacaceae</taxon>
        <taxon>Halorarum</taxon>
    </lineage>
</organism>
<name>A0A7D5KKR6_9EURY</name>